<evidence type="ECO:0000313" key="2">
    <source>
        <dbReference type="EMBL" id="SGZ00796.1"/>
    </source>
</evidence>
<keyword evidence="1" id="KW-0812">Transmembrane</keyword>
<evidence type="ECO:0000313" key="3">
    <source>
        <dbReference type="Proteomes" id="UP000183794"/>
    </source>
</evidence>
<reference evidence="2 3" key="1">
    <citation type="submission" date="2016-11" db="EMBL/GenBank/DDBJ databases">
        <authorList>
            <person name="Jaros S."/>
            <person name="Januszkiewicz K."/>
            <person name="Wedrychowicz H."/>
        </authorList>
    </citation>
    <scope>NUCLEOTIDE SEQUENCE [LARGE SCALE GENOMIC DNA]</scope>
    <source>
        <strain evidence="2">NVI 5450</strain>
    </source>
</reference>
<keyword evidence="1" id="KW-1133">Transmembrane helix</keyword>
<name>A0A1L0E9P7_9GAMM</name>
<organism evidence="2 3">
    <name type="scientific">Moritella viscosa</name>
    <dbReference type="NCBI Taxonomy" id="80854"/>
    <lineage>
        <taxon>Bacteria</taxon>
        <taxon>Pseudomonadati</taxon>
        <taxon>Pseudomonadota</taxon>
        <taxon>Gammaproteobacteria</taxon>
        <taxon>Alteromonadales</taxon>
        <taxon>Moritellaceae</taxon>
        <taxon>Moritella</taxon>
    </lineage>
</organism>
<sequence>MALFVSETKRDNIMPVIFTDPIFGIGFIIGYAIYKELNKD</sequence>
<protein>
    <submittedName>
        <fullName evidence="2">Uncharacterized protein</fullName>
    </submittedName>
</protein>
<dbReference type="EMBL" id="FPLD01000064">
    <property type="protein sequence ID" value="SGZ00796.1"/>
    <property type="molecule type" value="Genomic_DNA"/>
</dbReference>
<feature type="transmembrane region" description="Helical" evidence="1">
    <location>
        <begin position="12"/>
        <end position="34"/>
    </location>
</feature>
<dbReference type="Proteomes" id="UP000183794">
    <property type="component" value="Unassembled WGS sequence"/>
</dbReference>
<gene>
    <name evidence="2" type="ORF">NVI5450_2347</name>
</gene>
<accession>A0A1L0E9P7</accession>
<dbReference type="AlphaFoldDB" id="A0A1L0E9P7"/>
<proteinExistence type="predicted"/>
<keyword evidence="1" id="KW-0472">Membrane</keyword>
<evidence type="ECO:0000256" key="1">
    <source>
        <dbReference type="SAM" id="Phobius"/>
    </source>
</evidence>